<dbReference type="GO" id="GO:0005689">
    <property type="term" value="C:U12-type spliceosomal complex"/>
    <property type="evidence" value="ECO:0007669"/>
    <property type="project" value="TreeGrafter"/>
</dbReference>
<accession>A0A9N9R5X8</accession>
<evidence type="ECO:0000256" key="1">
    <source>
        <dbReference type="ARBA" id="ARBA00022723"/>
    </source>
</evidence>
<dbReference type="InterPro" id="IPR036236">
    <property type="entry name" value="Znf_C2H2_sf"/>
</dbReference>
<evidence type="ECO:0000259" key="4">
    <source>
        <dbReference type="Pfam" id="PF06220"/>
    </source>
</evidence>
<gene>
    <name evidence="5" type="ORF">DIATSA_LOCUS7657</name>
</gene>
<dbReference type="Gene3D" id="3.30.160.60">
    <property type="entry name" value="Classic Zinc Finger"/>
    <property type="match status" value="1"/>
</dbReference>
<sequence>MGKRYHCDYCDKTMVAAPSIVKIHIKGLVHQKLVQEHYQQFKDPETILKEEAIKKPCLRFASGQCQFGAICRFSHYTREQLIELRQYVTSKGKAEFDNRTLSFQDLYQKLQNDKCKLQDNADDKNSTTLYDSNGVTHVLPWTYNATLESYDENLPPSIKKMKLEDFKDAEIVEWG</sequence>
<dbReference type="Pfam" id="PF06220">
    <property type="entry name" value="zf-U1"/>
    <property type="match status" value="1"/>
</dbReference>
<dbReference type="EMBL" id="OU893351">
    <property type="protein sequence ID" value="CAG9789965.1"/>
    <property type="molecule type" value="Genomic_DNA"/>
</dbReference>
<name>A0A9N9R5X8_9NEOP</name>
<dbReference type="GO" id="GO:0008270">
    <property type="term" value="F:zinc ion binding"/>
    <property type="evidence" value="ECO:0007669"/>
    <property type="project" value="UniProtKB-KW"/>
</dbReference>
<proteinExistence type="predicted"/>
<dbReference type="SUPFAM" id="SSF57667">
    <property type="entry name" value="beta-beta-alpha zinc fingers"/>
    <property type="match status" value="1"/>
</dbReference>
<dbReference type="OrthoDB" id="2417221at2759"/>
<reference evidence="5" key="2">
    <citation type="submission" date="2022-10" db="EMBL/GenBank/DDBJ databases">
        <authorList>
            <consortium name="ENA_rothamsted_submissions"/>
            <consortium name="culmorum"/>
            <person name="King R."/>
        </authorList>
    </citation>
    <scope>NUCLEOTIDE SEQUENCE</scope>
</reference>
<keyword evidence="3" id="KW-0862">Zinc</keyword>
<evidence type="ECO:0000256" key="2">
    <source>
        <dbReference type="ARBA" id="ARBA00022771"/>
    </source>
</evidence>
<organism evidence="5 6">
    <name type="scientific">Diatraea saccharalis</name>
    <name type="common">sugarcane borer</name>
    <dbReference type="NCBI Taxonomy" id="40085"/>
    <lineage>
        <taxon>Eukaryota</taxon>
        <taxon>Metazoa</taxon>
        <taxon>Ecdysozoa</taxon>
        <taxon>Arthropoda</taxon>
        <taxon>Hexapoda</taxon>
        <taxon>Insecta</taxon>
        <taxon>Pterygota</taxon>
        <taxon>Neoptera</taxon>
        <taxon>Endopterygota</taxon>
        <taxon>Lepidoptera</taxon>
        <taxon>Glossata</taxon>
        <taxon>Ditrysia</taxon>
        <taxon>Pyraloidea</taxon>
        <taxon>Crambidae</taxon>
        <taxon>Crambinae</taxon>
        <taxon>Diatraea</taxon>
    </lineage>
</organism>
<keyword evidence="2" id="KW-0863">Zinc-finger</keyword>
<dbReference type="PANTHER" id="PTHR16465">
    <property type="entry name" value="NUCLEASE-RELATED"/>
    <property type="match status" value="1"/>
</dbReference>
<feature type="domain" description="U1-C C2H2-type zinc finger" evidence="4">
    <location>
        <begin position="3"/>
        <end position="38"/>
    </location>
</feature>
<keyword evidence="6" id="KW-1185">Reference proteome</keyword>
<dbReference type="AlphaFoldDB" id="A0A9N9R5X8"/>
<dbReference type="Gene3D" id="4.10.1000.10">
    <property type="entry name" value="Zinc finger, CCCH-type"/>
    <property type="match status" value="1"/>
</dbReference>
<dbReference type="Proteomes" id="UP001153714">
    <property type="component" value="Chromosome 20"/>
</dbReference>
<dbReference type="InterPro" id="IPR013085">
    <property type="entry name" value="U1-CZ_Znf_C2H2"/>
</dbReference>
<dbReference type="PANTHER" id="PTHR16465:SF0">
    <property type="entry name" value="ZINC FINGER MATRIN-TYPE PROTEIN 5"/>
    <property type="match status" value="1"/>
</dbReference>
<evidence type="ECO:0000256" key="3">
    <source>
        <dbReference type="ARBA" id="ARBA00022833"/>
    </source>
</evidence>
<protein>
    <recommendedName>
        <fullName evidence="4">U1-C C2H2-type zinc finger domain-containing protein</fullName>
    </recommendedName>
</protein>
<reference evidence="5" key="1">
    <citation type="submission" date="2021-12" db="EMBL/GenBank/DDBJ databases">
        <authorList>
            <person name="King R."/>
        </authorList>
    </citation>
    <scope>NUCLEOTIDE SEQUENCE</scope>
</reference>
<evidence type="ECO:0000313" key="6">
    <source>
        <dbReference type="Proteomes" id="UP001153714"/>
    </source>
</evidence>
<keyword evidence="1" id="KW-0479">Metal-binding</keyword>
<evidence type="ECO:0000313" key="5">
    <source>
        <dbReference type="EMBL" id="CAG9789965.1"/>
    </source>
</evidence>